<reference evidence="6 8" key="1">
    <citation type="journal article" date="2018" name="Elife">
        <title>Discovery and characterization of a prevalent human gut bacterial enzyme sufficient for the inactivation of a family of plant toxins.</title>
        <authorList>
            <person name="Koppel N."/>
            <person name="Bisanz J.E."/>
            <person name="Pandelia M.E."/>
            <person name="Turnbaugh P.J."/>
            <person name="Balskus E.P."/>
        </authorList>
    </citation>
    <scope>NUCLEOTIDE SEQUENCE [LARGE SCALE GENOMIC DNA]</scope>
    <source>
        <strain evidence="6 8">DSM 16107</strain>
    </source>
</reference>
<evidence type="ECO:0000256" key="1">
    <source>
        <dbReference type="ARBA" id="ARBA00001974"/>
    </source>
</evidence>
<accession>A0A3N0J111</accession>
<evidence type="ECO:0000256" key="2">
    <source>
        <dbReference type="ARBA" id="ARBA00022630"/>
    </source>
</evidence>
<reference evidence="9" key="2">
    <citation type="submission" date="2018-05" db="EMBL/GenBank/DDBJ databases">
        <title>Genome Sequencing of selected type strains of the family Eggerthellaceae.</title>
        <authorList>
            <person name="Danylec N."/>
            <person name="Stoll D.A."/>
            <person name="Doetsch A."/>
            <person name="Huch M."/>
        </authorList>
    </citation>
    <scope>NUCLEOTIDE SEQUENCE [LARGE SCALE GENOMIC DNA]</scope>
    <source>
        <strain evidence="9">DSM 16107</strain>
    </source>
</reference>
<keyword evidence="3" id="KW-0274">FAD</keyword>
<dbReference type="PROSITE" id="PS51318">
    <property type="entry name" value="TAT"/>
    <property type="match status" value="1"/>
</dbReference>
<protein>
    <submittedName>
        <fullName evidence="7">FAD-binding dehydrogenase</fullName>
    </submittedName>
</protein>
<dbReference type="EMBL" id="QICC01000006">
    <property type="protein sequence ID" value="RNM42847.1"/>
    <property type="molecule type" value="Genomic_DNA"/>
</dbReference>
<dbReference type="GO" id="GO:0033765">
    <property type="term" value="F:steroid dehydrogenase activity, acting on the CH-CH group of donors"/>
    <property type="evidence" value="ECO:0007669"/>
    <property type="project" value="UniProtKB-ARBA"/>
</dbReference>
<dbReference type="PANTHER" id="PTHR43400">
    <property type="entry name" value="FUMARATE REDUCTASE"/>
    <property type="match status" value="1"/>
</dbReference>
<gene>
    <name evidence="6" type="ORF">C1876_00685</name>
    <name evidence="7" type="ORF">DMP09_02910</name>
</gene>
<evidence type="ECO:0000313" key="8">
    <source>
        <dbReference type="Proteomes" id="UP000253817"/>
    </source>
</evidence>
<dbReference type="InterPro" id="IPR003953">
    <property type="entry name" value="FAD-dep_OxRdtase_2_FAD-bd"/>
</dbReference>
<name>A0A3N0J111_9ACTN</name>
<dbReference type="InterPro" id="IPR006311">
    <property type="entry name" value="TAT_signal"/>
</dbReference>
<dbReference type="InterPro" id="IPR027477">
    <property type="entry name" value="Succ_DH/fumarate_Rdtase_cat_sf"/>
</dbReference>
<dbReference type="PANTHER" id="PTHR43400:SF7">
    <property type="entry name" value="FAD-DEPENDENT OXIDOREDUCTASE 2 FAD BINDING DOMAIN-CONTAINING PROTEIN"/>
    <property type="match status" value="1"/>
</dbReference>
<evidence type="ECO:0000256" key="4">
    <source>
        <dbReference type="ARBA" id="ARBA00023002"/>
    </source>
</evidence>
<keyword evidence="2" id="KW-0285">Flavoprotein</keyword>
<dbReference type="SUPFAM" id="SSF56425">
    <property type="entry name" value="Succinate dehydrogenase/fumarate reductase flavoprotein, catalytic domain"/>
    <property type="match status" value="1"/>
</dbReference>
<dbReference type="OrthoDB" id="9813348at2"/>
<dbReference type="Pfam" id="PF00890">
    <property type="entry name" value="FAD_binding_2"/>
    <property type="match status" value="1"/>
</dbReference>
<evidence type="ECO:0000259" key="5">
    <source>
        <dbReference type="Pfam" id="PF00890"/>
    </source>
</evidence>
<proteinExistence type="predicted"/>
<dbReference type="InterPro" id="IPR050315">
    <property type="entry name" value="FAD-oxidoreductase_2"/>
</dbReference>
<reference evidence="7" key="3">
    <citation type="journal article" date="2019" name="Microbiol. Resour. Announc.">
        <title>Draft Genome Sequences of Type Strains of Gordonibacter faecihominis, Paraeggerthella hongkongensis, Parvibacter caecicola,Slackia equolifaciens, Slackia faecicanis, and Slackia isoflavoniconvertens.</title>
        <authorList>
            <person name="Danylec N."/>
            <person name="Stoll D.A."/>
            <person name="Dotsch A."/>
            <person name="Huch M."/>
        </authorList>
    </citation>
    <scope>NUCLEOTIDE SEQUENCE</scope>
    <source>
        <strain evidence="7">DSM 16107</strain>
    </source>
</reference>
<keyword evidence="8" id="KW-1185">Reference proteome</keyword>
<organism evidence="7 9">
    <name type="scientific">Eggerthella sinensis</name>
    <dbReference type="NCBI Taxonomy" id="242230"/>
    <lineage>
        <taxon>Bacteria</taxon>
        <taxon>Bacillati</taxon>
        <taxon>Actinomycetota</taxon>
        <taxon>Coriobacteriia</taxon>
        <taxon>Eggerthellales</taxon>
        <taxon>Eggerthellaceae</taxon>
        <taxon>Eggerthella</taxon>
    </lineage>
</organism>
<dbReference type="RefSeq" id="WP_114544801.1">
    <property type="nucleotide sequence ID" value="NZ_PPTT01000001.1"/>
</dbReference>
<evidence type="ECO:0000313" key="7">
    <source>
        <dbReference type="EMBL" id="RNM42847.1"/>
    </source>
</evidence>
<evidence type="ECO:0000313" key="9">
    <source>
        <dbReference type="Proteomes" id="UP000270112"/>
    </source>
</evidence>
<dbReference type="AlphaFoldDB" id="A0A3N0J111"/>
<comment type="caution">
    <text evidence="7">The sequence shown here is derived from an EMBL/GenBank/DDBJ whole genome shotgun (WGS) entry which is preliminary data.</text>
</comment>
<comment type="cofactor">
    <cofactor evidence="1">
        <name>FAD</name>
        <dbReference type="ChEBI" id="CHEBI:57692"/>
    </cofactor>
</comment>
<dbReference type="Proteomes" id="UP000270112">
    <property type="component" value="Unassembled WGS sequence"/>
</dbReference>
<dbReference type="Gene3D" id="3.90.700.10">
    <property type="entry name" value="Succinate dehydrogenase/fumarate reductase flavoprotein, catalytic domain"/>
    <property type="match status" value="1"/>
</dbReference>
<dbReference type="Gene3D" id="3.50.50.60">
    <property type="entry name" value="FAD/NAD(P)-binding domain"/>
    <property type="match status" value="1"/>
</dbReference>
<dbReference type="EMBL" id="PPTT01000001">
    <property type="protein sequence ID" value="RDB71854.1"/>
    <property type="molecule type" value="Genomic_DNA"/>
</dbReference>
<evidence type="ECO:0000313" key="6">
    <source>
        <dbReference type="EMBL" id="RDB71854.1"/>
    </source>
</evidence>
<dbReference type="SUPFAM" id="SSF51905">
    <property type="entry name" value="FAD/NAD(P)-binding domain"/>
    <property type="match status" value="1"/>
</dbReference>
<evidence type="ECO:0000256" key="3">
    <source>
        <dbReference type="ARBA" id="ARBA00022827"/>
    </source>
</evidence>
<feature type="domain" description="FAD-dependent oxidoreductase 2 FAD-binding" evidence="5">
    <location>
        <begin position="70"/>
        <end position="504"/>
    </location>
</feature>
<dbReference type="InterPro" id="IPR036188">
    <property type="entry name" value="FAD/NAD-bd_sf"/>
</dbReference>
<dbReference type="Proteomes" id="UP000253817">
    <property type="component" value="Unassembled WGS sequence"/>
</dbReference>
<keyword evidence="4" id="KW-0560">Oxidoreductase</keyword>
<sequence length="537" mass="57653">MFETDEGTRAGLSRRAFLTGVAGTGAIAALSGLAGCAPAAQQEKTASDPKADAASGPKTYDKVDKSYDTDLLIVGGGGSGLACAVQAALNKTNFILIEKGGELGGNASFVEGMFAIESKMADDLGIRVTPSEIIEAELERGQHRQNGALWMDLCTKSAENIDWCLEQGVMYRGDIDNYNGGLYPTFHWFKDGKCKIGYVEPMIKRVEELGIDVHLNTAATALIMKDGAVVGAYAEGDEGVVQYNCKAVVFATGGFGGNPELIEKQGWDIENLFVVGSSNAAGDAYRMALEVGAKDFMSDSAQSILYNIPALPPIDFHKDALNPVNGYFGIAAGGPVLWVNENCERYTRENLTDDNLVLQCIPGKGNLANYVVFDQAIFDQFFGTTDEGRAMFEDAVSGDKTETLFKADSVKGLADACGLDADALTKTVERYNELAKKGVDEDFGKPAEKMIAIEEGPFYLAKLGYSFFFEVGGVTTDKQRRVLNEESQPIEGLYAIGNDGNMLYRHVYTINMPGTAFGNQVNSGREAANNVASFLKA</sequence>